<proteinExistence type="predicted"/>
<sequence length="135" mass="15412">MFSSLKSHFSDATSKFKEHSLFKKDTLKNEDSPKMTGNNILQLIGRFRGAEIVHEKVSIAEQSNQTTINIDVEELKEIGEEIEFLTKGVTELAIVLEDINKTTKDVKLWVQNKTEEISEEKLRFTGAGKERIEEL</sequence>
<comment type="caution">
    <text evidence="1">The sequence shown here is derived from an EMBL/GenBank/DDBJ whole genome shotgun (WGS) entry which is preliminary data.</text>
</comment>
<dbReference type="EMBL" id="CAJVQC010000752">
    <property type="protein sequence ID" value="CAG8479678.1"/>
    <property type="molecule type" value="Genomic_DNA"/>
</dbReference>
<keyword evidence="2" id="KW-1185">Reference proteome</keyword>
<accession>A0ACA9KMD3</accession>
<evidence type="ECO:0000313" key="2">
    <source>
        <dbReference type="Proteomes" id="UP000789920"/>
    </source>
</evidence>
<name>A0ACA9KMD3_9GLOM</name>
<dbReference type="Proteomes" id="UP000789920">
    <property type="component" value="Unassembled WGS sequence"/>
</dbReference>
<reference evidence="1" key="1">
    <citation type="submission" date="2021-06" db="EMBL/GenBank/DDBJ databases">
        <authorList>
            <person name="Kallberg Y."/>
            <person name="Tangrot J."/>
            <person name="Rosling A."/>
        </authorList>
    </citation>
    <scope>NUCLEOTIDE SEQUENCE</scope>
    <source>
        <strain evidence="1">MA461A</strain>
    </source>
</reference>
<evidence type="ECO:0000313" key="1">
    <source>
        <dbReference type="EMBL" id="CAG8479678.1"/>
    </source>
</evidence>
<gene>
    <name evidence="1" type="ORF">RPERSI_LOCUS928</name>
</gene>
<organism evidence="1 2">
    <name type="scientific">Racocetra persica</name>
    <dbReference type="NCBI Taxonomy" id="160502"/>
    <lineage>
        <taxon>Eukaryota</taxon>
        <taxon>Fungi</taxon>
        <taxon>Fungi incertae sedis</taxon>
        <taxon>Mucoromycota</taxon>
        <taxon>Glomeromycotina</taxon>
        <taxon>Glomeromycetes</taxon>
        <taxon>Diversisporales</taxon>
        <taxon>Gigasporaceae</taxon>
        <taxon>Racocetra</taxon>
    </lineage>
</organism>
<protein>
    <submittedName>
        <fullName evidence="1">4809_t:CDS:1</fullName>
    </submittedName>
</protein>